<dbReference type="EMBL" id="KI657862">
    <property type="protein sequence ID" value="ETN84813.1"/>
    <property type="molecule type" value="Genomic_DNA"/>
</dbReference>
<evidence type="ECO:0000313" key="2">
    <source>
        <dbReference type="EMBL" id="ETN84813.1"/>
    </source>
</evidence>
<accession>W2TST9</accession>
<protein>
    <submittedName>
        <fullName evidence="2">Uncharacterized protein</fullName>
    </submittedName>
</protein>
<feature type="coiled-coil region" evidence="1">
    <location>
        <begin position="6"/>
        <end position="33"/>
    </location>
</feature>
<proteinExistence type="predicted"/>
<organism evidence="2 3">
    <name type="scientific">Necator americanus</name>
    <name type="common">Human hookworm</name>
    <dbReference type="NCBI Taxonomy" id="51031"/>
    <lineage>
        <taxon>Eukaryota</taxon>
        <taxon>Metazoa</taxon>
        <taxon>Ecdysozoa</taxon>
        <taxon>Nematoda</taxon>
        <taxon>Chromadorea</taxon>
        <taxon>Rhabditida</taxon>
        <taxon>Rhabditina</taxon>
        <taxon>Rhabditomorpha</taxon>
        <taxon>Strongyloidea</taxon>
        <taxon>Ancylostomatidae</taxon>
        <taxon>Bunostominae</taxon>
        <taxon>Necator</taxon>
    </lineage>
</organism>
<sequence length="682" mass="76946">MHLQRIDSLEARLREEQEERSKANSALAAYMSRCHKLEKKIQEANIPLDNASFKAGSKEEVLAMVGNLRDLLRHLGTENKELRKECRRLLNGHGLLSVNSTDRSLSNETLGDASTENCLKTDDRLDEKQQGLLRDLEAFISNTGGNQSLLEAMKDLKKDMIHVTDADFASSTSECPDRSNIRAAPRDSIAPGNLSAFGSETDEDKILAEKIRGMKFAWNTCLNQTNQIMDAIHDVARCEHNVEDFLARINSHEEKVTNLRLLLEKAENDRDCALSSLETLGTKMKDAEAKIAQLSKEREKLIAAARTESSEKESLRASLKQEKLEAVIREREEDISKLHEASENERKMKSVEKNDLKADLAAEKQVSQLLRRDIEKISSELNRKESTIRQLRDQLQVAAENNARMVEVLSELQQTSTDKENESRKDSRDSVTVVEVQALPSVKVKTREAQTDLTRTVLAQMELDAVSYSSELKALRNAYVELATAISELVVKDIDSLPCIGVLGATALKDVSRDASSDQPKTSKVEKKYENPMRQTLYVLTTMARDLVIELRYLASNNASGHKMNFTKVIDDARKLRNELNDRLIIVRSDKENMNNCDLSELLYMLELRDRDNRTLFESLNRCKAEYEALEKKNANNPDLAKKIGAQLRNIHAAMDASNRACALLQEHSKKTTNRPRHDGSS</sequence>
<dbReference type="STRING" id="51031.W2TST9"/>
<dbReference type="AlphaFoldDB" id="W2TST9"/>
<dbReference type="OMA" id="KENSAWK"/>
<evidence type="ECO:0000313" key="3">
    <source>
        <dbReference type="Proteomes" id="UP000053676"/>
    </source>
</evidence>
<reference evidence="3" key="1">
    <citation type="journal article" date="2014" name="Nat. Genet.">
        <title>Genome of the human hookworm Necator americanus.</title>
        <authorList>
            <person name="Tang Y.T."/>
            <person name="Gao X."/>
            <person name="Rosa B.A."/>
            <person name="Abubucker S."/>
            <person name="Hallsworth-Pepin K."/>
            <person name="Martin J."/>
            <person name="Tyagi R."/>
            <person name="Heizer E."/>
            <person name="Zhang X."/>
            <person name="Bhonagiri-Palsikar V."/>
            <person name="Minx P."/>
            <person name="Warren W.C."/>
            <person name="Wang Q."/>
            <person name="Zhan B."/>
            <person name="Hotez P.J."/>
            <person name="Sternberg P.W."/>
            <person name="Dougall A."/>
            <person name="Gaze S.T."/>
            <person name="Mulvenna J."/>
            <person name="Sotillo J."/>
            <person name="Ranganathan S."/>
            <person name="Rabelo E.M."/>
            <person name="Wilson R.K."/>
            <person name="Felgner P.L."/>
            <person name="Bethony J."/>
            <person name="Hawdon J.M."/>
            <person name="Gasser R.B."/>
            <person name="Loukas A."/>
            <person name="Mitreva M."/>
        </authorList>
    </citation>
    <scope>NUCLEOTIDE SEQUENCE [LARGE SCALE GENOMIC DNA]</scope>
</reference>
<gene>
    <name evidence="2" type="ORF">NECAME_06697</name>
</gene>
<dbReference type="KEGG" id="nai:NECAME_06697"/>
<dbReference type="Proteomes" id="UP000053676">
    <property type="component" value="Unassembled WGS sequence"/>
</dbReference>
<evidence type="ECO:0000256" key="1">
    <source>
        <dbReference type="SAM" id="Coils"/>
    </source>
</evidence>
<dbReference type="OrthoDB" id="5801533at2759"/>
<name>W2TST9_NECAM</name>
<feature type="coiled-coil region" evidence="1">
    <location>
        <begin position="235"/>
        <end position="341"/>
    </location>
</feature>
<keyword evidence="1" id="KW-0175">Coiled coil</keyword>
<feature type="coiled-coil region" evidence="1">
    <location>
        <begin position="374"/>
        <end position="408"/>
    </location>
</feature>
<keyword evidence="3" id="KW-1185">Reference proteome</keyword>